<dbReference type="EMBL" id="SNYC01000003">
    <property type="protein sequence ID" value="TDQ11092.1"/>
    <property type="molecule type" value="Genomic_DNA"/>
</dbReference>
<keyword evidence="1" id="KW-0472">Membrane</keyword>
<proteinExistence type="predicted"/>
<keyword evidence="1" id="KW-1133">Transmembrane helix</keyword>
<evidence type="ECO:0000313" key="2">
    <source>
        <dbReference type="EMBL" id="TDQ11092.1"/>
    </source>
</evidence>
<organism evidence="2 3">
    <name type="scientific">Pedobacter metabolipauper</name>
    <dbReference type="NCBI Taxonomy" id="425513"/>
    <lineage>
        <taxon>Bacteria</taxon>
        <taxon>Pseudomonadati</taxon>
        <taxon>Bacteroidota</taxon>
        <taxon>Sphingobacteriia</taxon>
        <taxon>Sphingobacteriales</taxon>
        <taxon>Sphingobacteriaceae</taxon>
        <taxon>Pedobacter</taxon>
    </lineage>
</organism>
<protein>
    <submittedName>
        <fullName evidence="2">Uncharacterized protein</fullName>
    </submittedName>
</protein>
<reference evidence="2 3" key="1">
    <citation type="submission" date="2019-03" db="EMBL/GenBank/DDBJ databases">
        <title>Genomic Encyclopedia of Archaeal and Bacterial Type Strains, Phase II (KMG-II): from individual species to whole genera.</title>
        <authorList>
            <person name="Goeker M."/>
        </authorList>
    </citation>
    <scope>NUCLEOTIDE SEQUENCE [LARGE SCALE GENOMIC DNA]</scope>
    <source>
        <strain evidence="2 3">DSM 19035</strain>
    </source>
</reference>
<keyword evidence="3" id="KW-1185">Reference proteome</keyword>
<dbReference type="Proteomes" id="UP000295620">
    <property type="component" value="Unassembled WGS sequence"/>
</dbReference>
<accession>A0A4R6SYI4</accession>
<evidence type="ECO:0000256" key="1">
    <source>
        <dbReference type="SAM" id="Phobius"/>
    </source>
</evidence>
<evidence type="ECO:0000313" key="3">
    <source>
        <dbReference type="Proteomes" id="UP000295620"/>
    </source>
</evidence>
<name>A0A4R6SYI4_9SPHI</name>
<keyword evidence="1" id="KW-0812">Transmembrane</keyword>
<dbReference type="AlphaFoldDB" id="A0A4R6SYI4"/>
<gene>
    <name evidence="2" type="ORF">ATK78_0206</name>
</gene>
<sequence>MVELLLLLGLILPQTIAGIFAKSLGRSFWFWFFISFLIPIISLIILVFLDDKNEENVESVENDVNIKRANTGYKLADHVYQKEDQ</sequence>
<comment type="caution">
    <text evidence="2">The sequence shown here is derived from an EMBL/GenBank/DDBJ whole genome shotgun (WGS) entry which is preliminary data.</text>
</comment>
<feature type="transmembrane region" description="Helical" evidence="1">
    <location>
        <begin position="27"/>
        <end position="49"/>
    </location>
</feature>
<dbReference type="RefSeq" id="WP_133574197.1">
    <property type="nucleotide sequence ID" value="NZ_SNYC01000003.1"/>
</dbReference>